<accession>A0A1S6R526</accession>
<dbReference type="CDD" id="cd04742">
    <property type="entry name" value="NPD_FabD"/>
    <property type="match status" value="1"/>
</dbReference>
<dbReference type="NCBIfam" id="TIGR02814">
    <property type="entry name" value="pfaD_fam"/>
    <property type="match status" value="1"/>
</dbReference>
<proteinExistence type="predicted"/>
<sequence length="449" mass="49570">MLGSAEFRKDYGVDLAYVAGAMYKGIASSDLVIRMGRASLLSFLGTGGMPLAQIERELDRIQGELGPTRAFGANLLANLDDPRLEMATVELLLKANVVNVEAAAFTQISDGVVWYRFKGARWGADGEPAVRRRLIAKVSRAEIAESFLRPAPPAVVERLRAAGRLSAEEAEVALRAPVASDICVEADSGGHTDRGVLIVLLPCILRLRDRVCRAQGYAKSVRVGAAGGIGAPESAAAAFLMGADFVLTGSINQCTVEAGTSDAVKDLLQRVALGDTAYAPAGDMFELGARVQVVGRGLLFAPRANELYELYRRHSSLDEIDPQVRRRIEERYLCRSFAEVWDETRSYFERSNPARLREMERSPKAKMAAIFRWYFVHSTRLALRGSAEQKTDYQVQCGPAMAAFNEWVRGTPYESWRSRHVDSIAVLLMRGAEDHMRRAQRDEREEARL</sequence>
<dbReference type="Pfam" id="PF21607">
    <property type="entry name" value="FabD_helical_ins"/>
    <property type="match status" value="1"/>
</dbReference>
<gene>
    <name evidence="2" type="primary">ripO</name>
</gene>
<evidence type="ECO:0000259" key="1">
    <source>
        <dbReference type="Pfam" id="PF21607"/>
    </source>
</evidence>
<dbReference type="SUPFAM" id="SSF51412">
    <property type="entry name" value="Inosine monophosphate dehydrogenase (IMPDH)"/>
    <property type="match status" value="1"/>
</dbReference>
<dbReference type="PANTHER" id="PTHR32332">
    <property type="entry name" value="2-NITROPROPANE DIOXYGENASE"/>
    <property type="match status" value="1"/>
</dbReference>
<evidence type="ECO:0000313" key="2">
    <source>
        <dbReference type="EMBL" id="AQW44878.1"/>
    </source>
</evidence>
<dbReference type="InterPro" id="IPR049489">
    <property type="entry name" value="FabD-like_helical_ins"/>
</dbReference>
<name>A0A1S6R526_SORCE</name>
<dbReference type="Gene3D" id="3.20.20.70">
    <property type="entry name" value="Aldolase class I"/>
    <property type="match status" value="1"/>
</dbReference>
<feature type="domain" description="[Acyl-carrier-protein] S-malonyltransferase-like inserted helical" evidence="1">
    <location>
        <begin position="314"/>
        <end position="393"/>
    </location>
</feature>
<organism evidence="2">
    <name type="scientific">Sorangium cellulosum</name>
    <name type="common">Polyangium cellulosum</name>
    <dbReference type="NCBI Taxonomy" id="56"/>
    <lineage>
        <taxon>Bacteria</taxon>
        <taxon>Pseudomonadati</taxon>
        <taxon>Myxococcota</taxon>
        <taxon>Polyangia</taxon>
        <taxon>Polyangiales</taxon>
        <taxon>Polyangiaceae</taxon>
        <taxon>Sorangium</taxon>
    </lineage>
</organism>
<dbReference type="AlphaFoldDB" id="A0A1S6R526"/>
<dbReference type="InterPro" id="IPR014179">
    <property type="entry name" value="PfaD-like_TIM-barrel"/>
</dbReference>
<reference evidence="2" key="1">
    <citation type="journal article" date="2017" name="Angew. Chem. Int. Ed. Engl.">
        <title>Solving the Puzzle of One-Carbon Loss in Ripostatin Biosynthesis.</title>
        <authorList>
            <person name="Fu C."/>
            <person name="Auerbach D."/>
            <person name="Li Y."/>
            <person name="Scheid U."/>
            <person name="Luxenburger E."/>
            <person name="Garcia R."/>
            <person name="Irschik H."/>
            <person name="Muller R."/>
        </authorList>
    </citation>
    <scope>NUCLEOTIDE SEQUENCE</scope>
    <source>
        <strain evidence="2">So ce377</strain>
    </source>
</reference>
<dbReference type="InterPro" id="IPR013785">
    <property type="entry name" value="Aldolase_TIM"/>
</dbReference>
<dbReference type="PANTHER" id="PTHR32332:SF20">
    <property type="entry name" value="2-NITROPROPANE DIOXYGENASE-LIKE PROTEIN"/>
    <property type="match status" value="1"/>
</dbReference>
<dbReference type="EMBL" id="KY646190">
    <property type="protein sequence ID" value="AQW44878.1"/>
    <property type="molecule type" value="Genomic_DNA"/>
</dbReference>
<protein>
    <submittedName>
        <fullName evidence="2">Hypothetic protein</fullName>
    </submittedName>
</protein>